<dbReference type="Proteomes" id="UP001198862">
    <property type="component" value="Unassembled WGS sequence"/>
</dbReference>
<organism evidence="3 4">
    <name type="scientific">Reyranella aquatilis</name>
    <dbReference type="NCBI Taxonomy" id="2035356"/>
    <lineage>
        <taxon>Bacteria</taxon>
        <taxon>Pseudomonadati</taxon>
        <taxon>Pseudomonadota</taxon>
        <taxon>Alphaproteobacteria</taxon>
        <taxon>Hyphomicrobiales</taxon>
        <taxon>Reyranellaceae</taxon>
        <taxon>Reyranella</taxon>
    </lineage>
</organism>
<dbReference type="SMART" id="SM00463">
    <property type="entry name" value="SMR"/>
    <property type="match status" value="1"/>
</dbReference>
<name>A0ABS8L3I6_9HYPH</name>
<dbReference type="Pfam" id="PF01713">
    <property type="entry name" value="Smr"/>
    <property type="match status" value="1"/>
</dbReference>
<dbReference type="PANTHER" id="PTHR35562">
    <property type="entry name" value="DNA ENDONUCLEASE SMRA-RELATED"/>
    <property type="match status" value="1"/>
</dbReference>
<accession>A0ABS8L3I6</accession>
<comment type="caution">
    <text evidence="3">The sequence shown here is derived from an EMBL/GenBank/DDBJ whole genome shotgun (WGS) entry which is preliminary data.</text>
</comment>
<sequence>MVKDLDLFAAAMAGVKPLKRKRAAASRVPAVEAKAASKSAANPVAGAPKPLRPAATPAPRPRPVPVRPRVPDLSPTDNQFDRDVSRALSRRKLSPEASIDLHGMTLAAAERAVTAFLARASAQDMRVVLVVTGKGLRREGERLIDGRIRAEFVGWLNRGDNRERVRAVRAAHAHHGGTGAFYLLLRRRSSASSRSLRATPQR</sequence>
<dbReference type="SUPFAM" id="SSF160443">
    <property type="entry name" value="SMR domain-like"/>
    <property type="match status" value="1"/>
</dbReference>
<gene>
    <name evidence="3" type="ORF">LJ725_28360</name>
</gene>
<dbReference type="RefSeq" id="WP_230554270.1">
    <property type="nucleotide sequence ID" value="NZ_JAJISD010000020.1"/>
</dbReference>
<reference evidence="3 4" key="1">
    <citation type="submission" date="2021-11" db="EMBL/GenBank/DDBJ databases">
        <authorList>
            <person name="Lee D.-H."/>
            <person name="Kim S.-B."/>
        </authorList>
    </citation>
    <scope>NUCLEOTIDE SEQUENCE [LARGE SCALE GENOMIC DNA]</scope>
    <source>
        <strain evidence="3 4">KCTC 52223</strain>
    </source>
</reference>
<dbReference type="PANTHER" id="PTHR35562:SF2">
    <property type="entry name" value="DNA ENDONUCLEASE SMRA-RELATED"/>
    <property type="match status" value="1"/>
</dbReference>
<evidence type="ECO:0000259" key="2">
    <source>
        <dbReference type="PROSITE" id="PS50828"/>
    </source>
</evidence>
<feature type="compositionally biased region" description="Low complexity" evidence="1">
    <location>
        <begin position="29"/>
        <end position="55"/>
    </location>
</feature>
<feature type="region of interest" description="Disordered" evidence="1">
    <location>
        <begin position="19"/>
        <end position="80"/>
    </location>
</feature>
<feature type="compositionally biased region" description="Pro residues" evidence="1">
    <location>
        <begin position="56"/>
        <end position="68"/>
    </location>
</feature>
<dbReference type="PROSITE" id="PS50828">
    <property type="entry name" value="SMR"/>
    <property type="match status" value="1"/>
</dbReference>
<feature type="domain" description="Smr" evidence="2">
    <location>
        <begin position="99"/>
        <end position="186"/>
    </location>
</feature>
<evidence type="ECO:0000313" key="3">
    <source>
        <dbReference type="EMBL" id="MCC8432900.1"/>
    </source>
</evidence>
<dbReference type="InterPro" id="IPR002625">
    <property type="entry name" value="Smr_dom"/>
</dbReference>
<dbReference type="Gene3D" id="3.30.1370.110">
    <property type="match status" value="1"/>
</dbReference>
<dbReference type="EMBL" id="JAJISD010000020">
    <property type="protein sequence ID" value="MCC8432900.1"/>
    <property type="molecule type" value="Genomic_DNA"/>
</dbReference>
<dbReference type="InterPro" id="IPR036063">
    <property type="entry name" value="Smr_dom_sf"/>
</dbReference>
<keyword evidence="4" id="KW-1185">Reference proteome</keyword>
<proteinExistence type="predicted"/>
<evidence type="ECO:0000313" key="4">
    <source>
        <dbReference type="Proteomes" id="UP001198862"/>
    </source>
</evidence>
<evidence type="ECO:0000256" key="1">
    <source>
        <dbReference type="SAM" id="MobiDB-lite"/>
    </source>
</evidence>
<protein>
    <submittedName>
        <fullName evidence="3">Smr/MutS family protein</fullName>
    </submittedName>
</protein>